<gene>
    <name evidence="7" type="ORF">SAMN05661093_09935</name>
</gene>
<dbReference type="Gene3D" id="1.10.10.10">
    <property type="entry name" value="Winged helix-like DNA-binding domain superfamily/Winged helix DNA-binding domain"/>
    <property type="match status" value="1"/>
</dbReference>
<protein>
    <submittedName>
        <fullName evidence="7">Dimerisation domain-containing protein</fullName>
    </submittedName>
</protein>
<dbReference type="InterPro" id="IPR029063">
    <property type="entry name" value="SAM-dependent_MTases_sf"/>
</dbReference>
<dbReference type="SUPFAM" id="SSF53335">
    <property type="entry name" value="S-adenosyl-L-methionine-dependent methyltransferases"/>
    <property type="match status" value="1"/>
</dbReference>
<dbReference type="PROSITE" id="PS51683">
    <property type="entry name" value="SAM_OMT_II"/>
    <property type="match status" value="1"/>
</dbReference>
<sequence>MTAVPGPFPLMELSSGVFAAKTLSVAVRMELFALIAEQGGLTAEEFAAKRGLHPRPAEMLLIGCTSLGLLVKDGSRYTNSLLSQHYLLPRGRYYFGDYILMLDERVYDGWMKLSNAVTDNRPTTWDPRARSSIFDLGDPGMVRLFWRAMHSLSVFTAQALAQAYDFSSVRKLLDVGGGGGAYTIELCRQYPQLTATVYDLPFVCEQTSARIAEVGLSDRITCVGGDFFNDAALPEGHDAALLSSVLHDWSAEENLGILRKVHAALPAGGRIIVSELLMDDDKTGPVPAAMFNLLMLVETERGQNYTGAEYAQWLTQAGCTQVVRVDVPGISANAVMVGTV</sequence>
<keyword evidence="3" id="KW-0949">S-adenosyl-L-methionine</keyword>
<dbReference type="InterPro" id="IPR001077">
    <property type="entry name" value="COMT_C"/>
</dbReference>
<dbReference type="Gene3D" id="3.40.50.150">
    <property type="entry name" value="Vaccinia Virus protein VP39"/>
    <property type="match status" value="1"/>
</dbReference>
<dbReference type="EMBL" id="FWXV01000014">
    <property type="protein sequence ID" value="SMD26352.1"/>
    <property type="molecule type" value="Genomic_DNA"/>
</dbReference>
<keyword evidence="2" id="KW-0808">Transferase</keyword>
<dbReference type="InterPro" id="IPR036388">
    <property type="entry name" value="WH-like_DNA-bd_sf"/>
</dbReference>
<dbReference type="GO" id="GO:0046983">
    <property type="term" value="F:protein dimerization activity"/>
    <property type="evidence" value="ECO:0007669"/>
    <property type="project" value="InterPro"/>
</dbReference>
<keyword evidence="1" id="KW-0489">Methyltransferase</keyword>
<dbReference type="AlphaFoldDB" id="A0A1W2FX76"/>
<feature type="domain" description="O-methyltransferase C-terminal" evidence="5">
    <location>
        <begin position="110"/>
        <end position="318"/>
    </location>
</feature>
<evidence type="ECO:0000259" key="6">
    <source>
        <dbReference type="Pfam" id="PF08100"/>
    </source>
</evidence>
<feature type="active site" description="Proton acceptor" evidence="4">
    <location>
        <position position="247"/>
    </location>
</feature>
<accession>A0A1W2FX76</accession>
<proteinExistence type="predicted"/>
<feature type="domain" description="O-methyltransferase dimerisation" evidence="6">
    <location>
        <begin position="11"/>
        <end position="87"/>
    </location>
</feature>
<dbReference type="RefSeq" id="WP_200826047.1">
    <property type="nucleotide sequence ID" value="NZ_FWXV01000014.1"/>
</dbReference>
<evidence type="ECO:0000313" key="7">
    <source>
        <dbReference type="EMBL" id="SMD26352.1"/>
    </source>
</evidence>
<evidence type="ECO:0000256" key="1">
    <source>
        <dbReference type="ARBA" id="ARBA00022603"/>
    </source>
</evidence>
<dbReference type="PANTHER" id="PTHR11746">
    <property type="entry name" value="O-METHYLTRANSFERASE"/>
    <property type="match status" value="1"/>
</dbReference>
<dbReference type="Pfam" id="PF08100">
    <property type="entry name" value="Dimerisation"/>
    <property type="match status" value="1"/>
</dbReference>
<dbReference type="GO" id="GO:0032259">
    <property type="term" value="P:methylation"/>
    <property type="evidence" value="ECO:0007669"/>
    <property type="project" value="UniProtKB-KW"/>
</dbReference>
<dbReference type="InterPro" id="IPR012967">
    <property type="entry name" value="COMT_dimerisation"/>
</dbReference>
<dbReference type="InterPro" id="IPR016461">
    <property type="entry name" value="COMT-like"/>
</dbReference>
<name>A0A1W2FX76_KIBAR</name>
<evidence type="ECO:0000259" key="5">
    <source>
        <dbReference type="Pfam" id="PF00891"/>
    </source>
</evidence>
<dbReference type="Proteomes" id="UP000192674">
    <property type="component" value="Unassembled WGS sequence"/>
</dbReference>
<dbReference type="Pfam" id="PF00891">
    <property type="entry name" value="Methyltransf_2"/>
    <property type="match status" value="1"/>
</dbReference>
<evidence type="ECO:0000256" key="2">
    <source>
        <dbReference type="ARBA" id="ARBA00022679"/>
    </source>
</evidence>
<dbReference type="InterPro" id="IPR036390">
    <property type="entry name" value="WH_DNA-bd_sf"/>
</dbReference>
<keyword evidence="8" id="KW-1185">Reference proteome</keyword>
<organism evidence="7 8">
    <name type="scientific">Kibdelosporangium aridum</name>
    <dbReference type="NCBI Taxonomy" id="2030"/>
    <lineage>
        <taxon>Bacteria</taxon>
        <taxon>Bacillati</taxon>
        <taxon>Actinomycetota</taxon>
        <taxon>Actinomycetes</taxon>
        <taxon>Pseudonocardiales</taxon>
        <taxon>Pseudonocardiaceae</taxon>
        <taxon>Kibdelosporangium</taxon>
    </lineage>
</organism>
<evidence type="ECO:0000313" key="8">
    <source>
        <dbReference type="Proteomes" id="UP000192674"/>
    </source>
</evidence>
<evidence type="ECO:0000256" key="3">
    <source>
        <dbReference type="ARBA" id="ARBA00022691"/>
    </source>
</evidence>
<dbReference type="CDD" id="cd02440">
    <property type="entry name" value="AdoMet_MTases"/>
    <property type="match status" value="1"/>
</dbReference>
<evidence type="ECO:0000256" key="4">
    <source>
        <dbReference type="PIRSR" id="PIRSR005739-1"/>
    </source>
</evidence>
<reference evidence="7 8" key="1">
    <citation type="submission" date="2017-04" db="EMBL/GenBank/DDBJ databases">
        <authorList>
            <person name="Afonso C.L."/>
            <person name="Miller P.J."/>
            <person name="Scott M.A."/>
            <person name="Spackman E."/>
            <person name="Goraichik I."/>
            <person name="Dimitrov K.M."/>
            <person name="Suarez D.L."/>
            <person name="Swayne D.E."/>
        </authorList>
    </citation>
    <scope>NUCLEOTIDE SEQUENCE [LARGE SCALE GENOMIC DNA]</scope>
    <source>
        <strain evidence="7 8">DSM 43828</strain>
    </source>
</reference>
<dbReference type="SUPFAM" id="SSF46785">
    <property type="entry name" value="Winged helix' DNA-binding domain"/>
    <property type="match status" value="1"/>
</dbReference>
<dbReference type="PIRSF" id="PIRSF005739">
    <property type="entry name" value="O-mtase"/>
    <property type="match status" value="1"/>
</dbReference>
<dbReference type="GO" id="GO:0008171">
    <property type="term" value="F:O-methyltransferase activity"/>
    <property type="evidence" value="ECO:0007669"/>
    <property type="project" value="InterPro"/>
</dbReference>